<dbReference type="PANTHER" id="PTHR47592">
    <property type="entry name" value="PBF68 PROTEIN"/>
    <property type="match status" value="1"/>
</dbReference>
<keyword evidence="1" id="KW-0479">Metal-binding</keyword>
<dbReference type="InterPro" id="IPR036875">
    <property type="entry name" value="Znf_CCHC_sf"/>
</dbReference>
<feature type="compositionally biased region" description="Polar residues" evidence="2">
    <location>
        <begin position="49"/>
        <end position="66"/>
    </location>
</feature>
<feature type="region of interest" description="Disordered" evidence="2">
    <location>
        <begin position="49"/>
        <end position="79"/>
    </location>
</feature>
<evidence type="ECO:0000256" key="1">
    <source>
        <dbReference type="PROSITE-ProRule" id="PRU00047"/>
    </source>
</evidence>
<reference evidence="4 5" key="1">
    <citation type="journal article" date="2020" name="BMC Genomics">
        <title>Intraspecific diversification of the crop wild relative Brassica cretica Lam. using demographic model selection.</title>
        <authorList>
            <person name="Kioukis A."/>
            <person name="Michalopoulou V.A."/>
            <person name="Briers L."/>
            <person name="Pirintsos S."/>
            <person name="Studholme D.J."/>
            <person name="Pavlidis P."/>
            <person name="Sarris P.F."/>
        </authorList>
    </citation>
    <scope>NUCLEOTIDE SEQUENCE [LARGE SCALE GENOMIC DNA]</scope>
    <source>
        <strain evidence="5">cv. PFS-1207/04</strain>
    </source>
</reference>
<dbReference type="InterPro" id="IPR001878">
    <property type="entry name" value="Znf_CCHC"/>
</dbReference>
<gene>
    <name evidence="4" type="ORF">DY000_02047523</name>
</gene>
<dbReference type="Pfam" id="PF14223">
    <property type="entry name" value="Retrotran_gag_2"/>
    <property type="match status" value="1"/>
</dbReference>
<keyword evidence="1" id="KW-0863">Zinc-finger</keyword>
<proteinExistence type="predicted"/>
<evidence type="ECO:0000259" key="3">
    <source>
        <dbReference type="PROSITE" id="PS50158"/>
    </source>
</evidence>
<organism evidence="4 5">
    <name type="scientific">Brassica cretica</name>
    <name type="common">Mustard</name>
    <dbReference type="NCBI Taxonomy" id="69181"/>
    <lineage>
        <taxon>Eukaryota</taxon>
        <taxon>Viridiplantae</taxon>
        <taxon>Streptophyta</taxon>
        <taxon>Embryophyta</taxon>
        <taxon>Tracheophyta</taxon>
        <taxon>Spermatophyta</taxon>
        <taxon>Magnoliopsida</taxon>
        <taxon>eudicotyledons</taxon>
        <taxon>Gunneridae</taxon>
        <taxon>Pentapetalae</taxon>
        <taxon>rosids</taxon>
        <taxon>malvids</taxon>
        <taxon>Brassicales</taxon>
        <taxon>Brassicaceae</taxon>
        <taxon>Brassiceae</taxon>
        <taxon>Brassica</taxon>
    </lineage>
</organism>
<evidence type="ECO:0000313" key="5">
    <source>
        <dbReference type="Proteomes" id="UP000266723"/>
    </source>
</evidence>
<name>A0ABQ7ERZ9_BRACR</name>
<dbReference type="PANTHER" id="PTHR47592:SF30">
    <property type="entry name" value="CCHC-TYPE DOMAIN-CONTAINING PROTEIN"/>
    <property type="match status" value="1"/>
</dbReference>
<sequence length="256" mass="29334">MPKNSAVPDLSKLQPLTGSNYRRWSEELMFFFQEIGLDYVLNEDKSFATSATPTSDNSQGETGSQSGKKKPEGTLEDHNRTCRGHIIRHLSEKLFDIYVNYDSAKEIWNNLKKRYGAEDEGKKQYVTSKWTSFQMKDDVPVLDQLHELQSHKNHGAKALKPSADFKKKMKCWNCNKTGHKKQDCRLPPQRKDSNKAHLTEELIAVTTELHYKSMMSEQLPDPMQSDKGLTPLGCDGFCCLILLACVNRFDHVALWY</sequence>
<dbReference type="SUPFAM" id="SSF57756">
    <property type="entry name" value="Retrovirus zinc finger-like domains"/>
    <property type="match status" value="1"/>
</dbReference>
<dbReference type="Gene3D" id="4.10.60.10">
    <property type="entry name" value="Zinc finger, CCHC-type"/>
    <property type="match status" value="1"/>
</dbReference>
<dbReference type="Proteomes" id="UP000266723">
    <property type="component" value="Unassembled WGS sequence"/>
</dbReference>
<dbReference type="EMBL" id="QGKV02000297">
    <property type="protein sequence ID" value="KAF3606387.1"/>
    <property type="molecule type" value="Genomic_DNA"/>
</dbReference>
<protein>
    <recommendedName>
        <fullName evidence="3">CCHC-type domain-containing protein</fullName>
    </recommendedName>
</protein>
<keyword evidence="5" id="KW-1185">Reference proteome</keyword>
<keyword evidence="1" id="KW-0862">Zinc</keyword>
<evidence type="ECO:0000313" key="4">
    <source>
        <dbReference type="EMBL" id="KAF3606387.1"/>
    </source>
</evidence>
<comment type="caution">
    <text evidence="4">The sequence shown here is derived from an EMBL/GenBank/DDBJ whole genome shotgun (WGS) entry which is preliminary data.</text>
</comment>
<feature type="compositionally biased region" description="Basic and acidic residues" evidence="2">
    <location>
        <begin position="69"/>
        <end position="79"/>
    </location>
</feature>
<feature type="domain" description="CCHC-type" evidence="3">
    <location>
        <begin position="170"/>
        <end position="185"/>
    </location>
</feature>
<dbReference type="SMART" id="SM00343">
    <property type="entry name" value="ZnF_C2HC"/>
    <property type="match status" value="1"/>
</dbReference>
<dbReference type="PROSITE" id="PS50158">
    <property type="entry name" value="ZF_CCHC"/>
    <property type="match status" value="1"/>
</dbReference>
<accession>A0ABQ7ERZ9</accession>
<evidence type="ECO:0000256" key="2">
    <source>
        <dbReference type="SAM" id="MobiDB-lite"/>
    </source>
</evidence>